<reference evidence="8 9" key="1">
    <citation type="journal article" date="2017" name="Curr. Biol.">
        <title>Genome architecture and evolution of a unichromosomal asexual nematode.</title>
        <authorList>
            <person name="Fradin H."/>
            <person name="Zegar C."/>
            <person name="Gutwein M."/>
            <person name="Lucas J."/>
            <person name="Kovtun M."/>
            <person name="Corcoran D."/>
            <person name="Baugh L.R."/>
            <person name="Kiontke K."/>
            <person name="Gunsalus K."/>
            <person name="Fitch D.H."/>
            <person name="Piano F."/>
        </authorList>
    </citation>
    <scope>NUCLEOTIDE SEQUENCE [LARGE SCALE GENOMIC DNA]</scope>
    <source>
        <strain evidence="8">PF1309</strain>
    </source>
</reference>
<evidence type="ECO:0000256" key="6">
    <source>
        <dbReference type="RuleBase" id="RU003718"/>
    </source>
</evidence>
<protein>
    <recommendedName>
        <fullName evidence="7">UDP-glucuronosyltransferase</fullName>
        <ecNumber evidence="7">2.4.1.17</ecNumber>
    </recommendedName>
</protein>
<gene>
    <name evidence="8" type="ORF">WR25_13123</name>
</gene>
<feature type="transmembrane region" description="Helical" evidence="7">
    <location>
        <begin position="479"/>
        <end position="501"/>
    </location>
</feature>
<evidence type="ECO:0000256" key="7">
    <source>
        <dbReference type="RuleBase" id="RU362059"/>
    </source>
</evidence>
<dbReference type="AlphaFoldDB" id="A0A2A2LQB3"/>
<comment type="caution">
    <text evidence="8">The sequence shown here is derived from an EMBL/GenBank/DDBJ whole genome shotgun (WGS) entry which is preliminary data.</text>
</comment>
<feature type="signal peptide" evidence="7">
    <location>
        <begin position="1"/>
        <end position="21"/>
    </location>
</feature>
<comment type="similarity">
    <text evidence="1 6">Belongs to the UDP-glycosyltransferase family.</text>
</comment>
<dbReference type="STRING" id="2018661.A0A2A2LQB3"/>
<dbReference type="PANTHER" id="PTHR48043">
    <property type="entry name" value="EG:EG0003.4 PROTEIN-RELATED"/>
    <property type="match status" value="1"/>
</dbReference>
<keyword evidence="7" id="KW-0812">Transmembrane</keyword>
<dbReference type="InterPro" id="IPR050271">
    <property type="entry name" value="UDP-glycosyltransferase"/>
</dbReference>
<proteinExistence type="inferred from homology"/>
<keyword evidence="9" id="KW-1185">Reference proteome</keyword>
<keyword evidence="7" id="KW-1133">Transmembrane helix</keyword>
<dbReference type="CDD" id="cd03784">
    <property type="entry name" value="GT1_Gtf-like"/>
    <property type="match status" value="1"/>
</dbReference>
<dbReference type="SUPFAM" id="SSF53756">
    <property type="entry name" value="UDP-Glycosyltransferase/glycogen phosphorylase"/>
    <property type="match status" value="1"/>
</dbReference>
<dbReference type="OrthoDB" id="5835829at2759"/>
<feature type="chain" id="PRO_5011818028" description="UDP-glucuronosyltransferase" evidence="7">
    <location>
        <begin position="22"/>
        <end position="502"/>
    </location>
</feature>
<dbReference type="EMBL" id="LIAE01006522">
    <property type="protein sequence ID" value="PAV88225.1"/>
    <property type="molecule type" value="Genomic_DNA"/>
</dbReference>
<dbReference type="Pfam" id="PF00201">
    <property type="entry name" value="UDPGT"/>
    <property type="match status" value="1"/>
</dbReference>
<keyword evidence="4 7" id="KW-0732">Signal</keyword>
<dbReference type="EC" id="2.4.1.17" evidence="7"/>
<evidence type="ECO:0000256" key="1">
    <source>
        <dbReference type="ARBA" id="ARBA00009995"/>
    </source>
</evidence>
<dbReference type="PROSITE" id="PS00375">
    <property type="entry name" value="UDPGT"/>
    <property type="match status" value="1"/>
</dbReference>
<evidence type="ECO:0000313" key="9">
    <source>
        <dbReference type="Proteomes" id="UP000218231"/>
    </source>
</evidence>
<comment type="catalytic activity">
    <reaction evidence="5 7">
        <text>glucuronate acceptor + UDP-alpha-D-glucuronate = acceptor beta-D-glucuronoside + UDP + H(+)</text>
        <dbReference type="Rhea" id="RHEA:21032"/>
        <dbReference type="ChEBI" id="CHEBI:15378"/>
        <dbReference type="ChEBI" id="CHEBI:58052"/>
        <dbReference type="ChEBI" id="CHEBI:58223"/>
        <dbReference type="ChEBI" id="CHEBI:132367"/>
        <dbReference type="ChEBI" id="CHEBI:132368"/>
        <dbReference type="EC" id="2.4.1.17"/>
    </reaction>
</comment>
<keyword evidence="2 6" id="KW-0328">Glycosyltransferase</keyword>
<keyword evidence="7" id="KW-0472">Membrane</keyword>
<dbReference type="Proteomes" id="UP000218231">
    <property type="component" value="Unassembled WGS sequence"/>
</dbReference>
<evidence type="ECO:0000313" key="8">
    <source>
        <dbReference type="EMBL" id="PAV88225.1"/>
    </source>
</evidence>
<evidence type="ECO:0000256" key="2">
    <source>
        <dbReference type="ARBA" id="ARBA00022676"/>
    </source>
</evidence>
<evidence type="ECO:0000256" key="5">
    <source>
        <dbReference type="ARBA" id="ARBA00047475"/>
    </source>
</evidence>
<name>A0A2A2LQB3_9BILA</name>
<accession>A0A2A2LQB3</accession>
<dbReference type="InterPro" id="IPR035595">
    <property type="entry name" value="UDP_glycos_trans_CS"/>
</dbReference>
<dbReference type="PANTHER" id="PTHR48043:SF119">
    <property type="entry name" value="UDP-GLUCURONOSYLTRANSFERASE"/>
    <property type="match status" value="1"/>
</dbReference>
<dbReference type="InterPro" id="IPR002213">
    <property type="entry name" value="UDP_glucos_trans"/>
</dbReference>
<evidence type="ECO:0000256" key="4">
    <source>
        <dbReference type="ARBA" id="ARBA00022729"/>
    </source>
</evidence>
<dbReference type="GO" id="GO:0015020">
    <property type="term" value="F:glucuronosyltransferase activity"/>
    <property type="evidence" value="ECO:0007669"/>
    <property type="project" value="UniProtKB-EC"/>
</dbReference>
<sequence length="502" mass="57388">MPYSVIIRIFLILISVKVCKSGNILILNSWQSKSHALTMLPMAEKLQEIGHSVAMYHNNLAPLGKISDKINSIESVGKISIKPGHTVGEVFWNFQVDPLVYEPPFVFSLEIMKSVINDENLATVLNTSYDVVLVDEIFMSMQAAVALKLKQKFGSRIGIFATTDVNVLFTQYKGLGRNPITETNFYTSHFDMYDVNVERFWWRLKSFITHLKEIYIHYVNDYHMKGAGELLEISSSFDEIFGNSLFTLMEFPYNFGYPVTKSSNLFHIMHFCPESKLLSEDYLKFIEDPTYEAVIYVAFGSFTDWTVAPNGTIEKFVNALNDLEEYKIIWSYNGPSVSHLVKSHIMVTSWAPQHGILSHKKVQAFFTHGGQKSLKEGICTATPLLFFPLFSDQPKNTANAILMGIAEAVNKFNFTSEVISEKLRIILRTKSYAERMEKFRSIFIDRPVHPLEEAAHFISKLVKNSGFKDNFFRIKINSISIYDLHVICMMLIFIVMPIVCIL</sequence>
<keyword evidence="3 6" id="KW-0808">Transferase</keyword>
<evidence type="ECO:0000256" key="3">
    <source>
        <dbReference type="ARBA" id="ARBA00022679"/>
    </source>
</evidence>
<dbReference type="Gene3D" id="3.40.50.2000">
    <property type="entry name" value="Glycogen Phosphorylase B"/>
    <property type="match status" value="1"/>
</dbReference>
<dbReference type="GO" id="GO:0016020">
    <property type="term" value="C:membrane"/>
    <property type="evidence" value="ECO:0007669"/>
    <property type="project" value="UniProtKB-SubCell"/>
</dbReference>
<organism evidence="8 9">
    <name type="scientific">Diploscapter pachys</name>
    <dbReference type="NCBI Taxonomy" id="2018661"/>
    <lineage>
        <taxon>Eukaryota</taxon>
        <taxon>Metazoa</taxon>
        <taxon>Ecdysozoa</taxon>
        <taxon>Nematoda</taxon>
        <taxon>Chromadorea</taxon>
        <taxon>Rhabditida</taxon>
        <taxon>Rhabditina</taxon>
        <taxon>Rhabditomorpha</taxon>
        <taxon>Rhabditoidea</taxon>
        <taxon>Rhabditidae</taxon>
        <taxon>Diploscapter</taxon>
    </lineage>
</organism>
<comment type="subcellular location">
    <subcellularLocation>
        <location evidence="7">Membrane</location>
        <topology evidence="7">Single-pass membrane protein</topology>
    </subcellularLocation>
</comment>